<dbReference type="STRING" id="104259.A0A0F7VJV3"/>
<dbReference type="AlphaFoldDB" id="A0A0F7VJV3"/>
<evidence type="ECO:0008006" key="4">
    <source>
        <dbReference type="Google" id="ProtNLM"/>
    </source>
</evidence>
<feature type="region of interest" description="Disordered" evidence="1">
    <location>
        <begin position="171"/>
        <end position="234"/>
    </location>
</feature>
<organism evidence="2 3">
    <name type="scientific">Penicillium brasilianum</name>
    <dbReference type="NCBI Taxonomy" id="104259"/>
    <lineage>
        <taxon>Eukaryota</taxon>
        <taxon>Fungi</taxon>
        <taxon>Dikarya</taxon>
        <taxon>Ascomycota</taxon>
        <taxon>Pezizomycotina</taxon>
        <taxon>Eurotiomycetes</taxon>
        <taxon>Eurotiomycetidae</taxon>
        <taxon>Eurotiales</taxon>
        <taxon>Aspergillaceae</taxon>
        <taxon>Penicillium</taxon>
    </lineage>
</organism>
<evidence type="ECO:0000313" key="2">
    <source>
        <dbReference type="EMBL" id="CEO60397.1"/>
    </source>
</evidence>
<name>A0A0F7VJV3_PENBI</name>
<feature type="compositionally biased region" description="Polar residues" evidence="1">
    <location>
        <begin position="200"/>
        <end position="210"/>
    </location>
</feature>
<reference evidence="3" key="1">
    <citation type="journal article" date="2015" name="Genome Announc.">
        <title>Draft genome sequence of the fungus Penicillium brasilianum MG11.</title>
        <authorList>
            <person name="Horn F."/>
            <person name="Linde J."/>
            <person name="Mattern D.J."/>
            <person name="Walther G."/>
            <person name="Guthke R."/>
            <person name="Brakhage A.A."/>
            <person name="Valiante V."/>
        </authorList>
    </citation>
    <scope>NUCLEOTIDE SEQUENCE [LARGE SCALE GENOMIC DNA]</scope>
    <source>
        <strain evidence="3">MG11</strain>
    </source>
</reference>
<evidence type="ECO:0000256" key="1">
    <source>
        <dbReference type="SAM" id="MobiDB-lite"/>
    </source>
</evidence>
<dbReference type="Proteomes" id="UP000042958">
    <property type="component" value="Unassembled WGS sequence"/>
</dbReference>
<feature type="compositionally biased region" description="Low complexity" evidence="1">
    <location>
        <begin position="177"/>
        <end position="199"/>
    </location>
</feature>
<sequence>MVPAACQTPPPNAVKNFVWKSGRCIRIGEEHCEPGFTLKDGQCVSVANPDCGDLVFNGKAGVHGKPICPEATYLDGERCSSIHEPQCPQGFKFDGEKCSAYQTPQCPSGSDFDKATQDCISTKTPECPSNQRFNGKHCAIITGQYMEFEYCPTESYEKECRRTPLGVACDGVQSQKQQDQTPQGNPGNPQGQGNIPGVNLQPNIDSNPGQWQERPQYGTGTQGSQGWAQQPAAV</sequence>
<feature type="compositionally biased region" description="Polar residues" evidence="1">
    <location>
        <begin position="218"/>
        <end position="228"/>
    </location>
</feature>
<protein>
    <recommendedName>
        <fullName evidence="4">Oocyst wall protein</fullName>
    </recommendedName>
</protein>
<dbReference type="OrthoDB" id="7250310at2759"/>
<proteinExistence type="predicted"/>
<dbReference type="EMBL" id="CDHK01000004">
    <property type="protein sequence ID" value="CEO60397.1"/>
    <property type="molecule type" value="Genomic_DNA"/>
</dbReference>
<evidence type="ECO:0000313" key="3">
    <source>
        <dbReference type="Proteomes" id="UP000042958"/>
    </source>
</evidence>
<keyword evidence="3" id="KW-1185">Reference proteome</keyword>
<gene>
    <name evidence="2" type="ORF">PMG11_05026</name>
</gene>
<accession>A0A0F7VJV3</accession>